<gene>
    <name evidence="2" type="ORF">CU098_005435</name>
</gene>
<sequence>MSDDEYEYEEEGLEEGKPFLQLGHHTFEGEIDDTIGTHLLFEIQENKRETAGLLPLLSSMRSESDNKQPKYTTTYYASSEKIVSCTPVSLKAKNDEFDQLGIKAKAAAQQRDLDDKENEYL</sequence>
<dbReference type="InterPro" id="IPR019481">
    <property type="entry name" value="TFIIIC_triple_barrel"/>
</dbReference>
<evidence type="ECO:0000313" key="2">
    <source>
        <dbReference type="EMBL" id="RCH89063.1"/>
    </source>
</evidence>
<dbReference type="Gene3D" id="2.60.40.4370">
    <property type="match status" value="1"/>
</dbReference>
<feature type="domain" description="Transcription factor TFIIIC triple barrel" evidence="1">
    <location>
        <begin position="12"/>
        <end position="91"/>
    </location>
</feature>
<comment type="caution">
    <text evidence="2">The sequence shown here is derived from an EMBL/GenBank/DDBJ whole genome shotgun (WGS) entry which is preliminary data.</text>
</comment>
<keyword evidence="3" id="KW-1185">Reference proteome</keyword>
<evidence type="ECO:0000313" key="3">
    <source>
        <dbReference type="Proteomes" id="UP000253551"/>
    </source>
</evidence>
<protein>
    <recommendedName>
        <fullName evidence="1">Transcription factor TFIIIC triple barrel domain-containing protein</fullName>
    </recommendedName>
</protein>
<organism evidence="2 3">
    <name type="scientific">Rhizopus stolonifer</name>
    <name type="common">Rhizopus nigricans</name>
    <dbReference type="NCBI Taxonomy" id="4846"/>
    <lineage>
        <taxon>Eukaryota</taxon>
        <taxon>Fungi</taxon>
        <taxon>Fungi incertae sedis</taxon>
        <taxon>Mucoromycota</taxon>
        <taxon>Mucoromycotina</taxon>
        <taxon>Mucoromycetes</taxon>
        <taxon>Mucorales</taxon>
        <taxon>Mucorineae</taxon>
        <taxon>Rhizopodaceae</taxon>
        <taxon>Rhizopus</taxon>
    </lineage>
</organism>
<evidence type="ECO:0000259" key="1">
    <source>
        <dbReference type="Pfam" id="PF10419"/>
    </source>
</evidence>
<dbReference type="STRING" id="4846.A0A367JGK2"/>
<name>A0A367JGK2_RHIST</name>
<dbReference type="Proteomes" id="UP000253551">
    <property type="component" value="Unassembled WGS sequence"/>
</dbReference>
<dbReference type="OrthoDB" id="1877767at2759"/>
<dbReference type="Pfam" id="PF10419">
    <property type="entry name" value="TFIIIC_sub6"/>
    <property type="match status" value="1"/>
</dbReference>
<proteinExistence type="predicted"/>
<reference evidence="2 3" key="1">
    <citation type="journal article" date="2018" name="G3 (Bethesda)">
        <title>Phylogenetic and Phylogenomic Definition of Rhizopus Species.</title>
        <authorList>
            <person name="Gryganskyi A.P."/>
            <person name="Golan J."/>
            <person name="Dolatabadi S."/>
            <person name="Mondo S."/>
            <person name="Robb S."/>
            <person name="Idnurm A."/>
            <person name="Muszewska A."/>
            <person name="Steczkiewicz K."/>
            <person name="Masonjones S."/>
            <person name="Liao H.L."/>
            <person name="Gajdeczka M.T."/>
            <person name="Anike F."/>
            <person name="Vuek A."/>
            <person name="Anishchenko I.M."/>
            <person name="Voigt K."/>
            <person name="de Hoog G.S."/>
            <person name="Smith M.E."/>
            <person name="Heitman J."/>
            <person name="Vilgalys R."/>
            <person name="Stajich J.E."/>
        </authorList>
    </citation>
    <scope>NUCLEOTIDE SEQUENCE [LARGE SCALE GENOMIC DNA]</scope>
    <source>
        <strain evidence="2 3">LSU 92-RS-03</strain>
    </source>
</reference>
<dbReference type="EMBL" id="PJQM01003405">
    <property type="protein sequence ID" value="RCH89063.1"/>
    <property type="molecule type" value="Genomic_DNA"/>
</dbReference>
<accession>A0A367JGK2</accession>
<dbReference type="AlphaFoldDB" id="A0A367JGK2"/>